<dbReference type="GO" id="GO:0016491">
    <property type="term" value="F:oxidoreductase activity"/>
    <property type="evidence" value="ECO:0007669"/>
    <property type="project" value="UniProtKB-KW"/>
</dbReference>
<reference evidence="4 5" key="1">
    <citation type="journal article" date="2020" name="G3 (Bethesda)">
        <title>Genetic Underpinnings of Host Manipulation by Ophiocordyceps as Revealed by Comparative Transcriptomics.</title>
        <authorList>
            <person name="Will I."/>
            <person name="Das B."/>
            <person name="Trinh T."/>
            <person name="Brachmann A."/>
            <person name="Ohm R.A."/>
            <person name="de Bekker C."/>
        </authorList>
    </citation>
    <scope>NUCLEOTIDE SEQUENCE [LARGE SCALE GENOMIC DNA]</scope>
    <source>
        <strain evidence="4 5">EC05</strain>
    </source>
</reference>
<keyword evidence="5" id="KW-1185">Reference proteome</keyword>
<dbReference type="Gene3D" id="3.40.50.720">
    <property type="entry name" value="NAD(P)-binding Rossmann-like Domain"/>
    <property type="match status" value="1"/>
</dbReference>
<dbReference type="Proteomes" id="UP000562929">
    <property type="component" value="Unassembled WGS sequence"/>
</dbReference>
<organism evidence="4 5">
    <name type="scientific">Ophiocordyceps camponoti-floridani</name>
    <dbReference type="NCBI Taxonomy" id="2030778"/>
    <lineage>
        <taxon>Eukaryota</taxon>
        <taxon>Fungi</taxon>
        <taxon>Dikarya</taxon>
        <taxon>Ascomycota</taxon>
        <taxon>Pezizomycotina</taxon>
        <taxon>Sordariomycetes</taxon>
        <taxon>Hypocreomycetidae</taxon>
        <taxon>Hypocreales</taxon>
        <taxon>Ophiocordycipitaceae</taxon>
        <taxon>Ophiocordyceps</taxon>
    </lineage>
</organism>
<dbReference type="GO" id="GO:0005737">
    <property type="term" value="C:cytoplasm"/>
    <property type="evidence" value="ECO:0007669"/>
    <property type="project" value="TreeGrafter"/>
</dbReference>
<dbReference type="PANTHER" id="PTHR43544:SF7">
    <property type="entry name" value="NADB-LER2"/>
    <property type="match status" value="1"/>
</dbReference>
<evidence type="ECO:0000313" key="5">
    <source>
        <dbReference type="Proteomes" id="UP000562929"/>
    </source>
</evidence>
<keyword evidence="2" id="KW-0521">NADP</keyword>
<dbReference type="EMBL" id="JAACLJ010000003">
    <property type="protein sequence ID" value="KAF4589907.1"/>
    <property type="molecule type" value="Genomic_DNA"/>
</dbReference>
<accession>A0A8H4VEV3</accession>
<keyword evidence="3" id="KW-0560">Oxidoreductase</keyword>
<evidence type="ECO:0000256" key="1">
    <source>
        <dbReference type="ARBA" id="ARBA00006484"/>
    </source>
</evidence>
<protein>
    <submittedName>
        <fullName evidence="4">Aflatoxin biosynthesis ketoreductase nor-1</fullName>
    </submittedName>
</protein>
<dbReference type="PANTHER" id="PTHR43544">
    <property type="entry name" value="SHORT-CHAIN DEHYDROGENASE/REDUCTASE"/>
    <property type="match status" value="1"/>
</dbReference>
<comment type="caution">
    <text evidence="4">The sequence shown here is derived from an EMBL/GenBank/DDBJ whole genome shotgun (WGS) entry which is preliminary data.</text>
</comment>
<comment type="similarity">
    <text evidence="1">Belongs to the short-chain dehydrogenases/reductases (SDR) family.</text>
</comment>
<evidence type="ECO:0000256" key="2">
    <source>
        <dbReference type="ARBA" id="ARBA00022857"/>
    </source>
</evidence>
<dbReference type="InterPro" id="IPR036291">
    <property type="entry name" value="NAD(P)-bd_dom_sf"/>
</dbReference>
<gene>
    <name evidence="4" type="ORF">GQ602_003796</name>
</gene>
<dbReference type="SUPFAM" id="SSF51735">
    <property type="entry name" value="NAD(P)-binding Rossmann-fold domains"/>
    <property type="match status" value="1"/>
</dbReference>
<evidence type="ECO:0000256" key="3">
    <source>
        <dbReference type="ARBA" id="ARBA00023002"/>
    </source>
</evidence>
<name>A0A8H4VEV3_9HYPO</name>
<dbReference type="AlphaFoldDB" id="A0A8H4VEV3"/>
<dbReference type="InterPro" id="IPR051468">
    <property type="entry name" value="Fungal_SecMetab_SDRs"/>
</dbReference>
<evidence type="ECO:0000313" key="4">
    <source>
        <dbReference type="EMBL" id="KAF4589907.1"/>
    </source>
</evidence>
<sequence length="209" mass="22790">MTTVACKLTYLITGSNRGNHLHGQRIVANLLLRPATTVVATVRDLESSTSRSLGLLAIYGTKRPDERRQEAGADDEFIGSIGGLGLKDSPAKMNLLAMADLRVTSYGMSKAAANWLARKISFEFRDKELMISIVHPGWVRTDMGQGLADAIGAEQADTTVEDSVCFVLEQVDRLCSEPPTRRVSFSILTAKSFHGNLASTWSEGWKDDS</sequence>
<proteinExistence type="inferred from homology"/>
<dbReference type="OrthoDB" id="7289984at2759"/>